<dbReference type="SUPFAM" id="SSF82199">
    <property type="entry name" value="SET domain"/>
    <property type="match status" value="1"/>
</dbReference>
<dbReference type="Pfam" id="PF00856">
    <property type="entry name" value="SET"/>
    <property type="match status" value="1"/>
</dbReference>
<evidence type="ECO:0000313" key="2">
    <source>
        <dbReference type="EMBL" id="KAG6292100.1"/>
    </source>
</evidence>
<dbReference type="InterPro" id="IPR001214">
    <property type="entry name" value="SET_dom"/>
</dbReference>
<dbReference type="Gene3D" id="2.170.270.10">
    <property type="entry name" value="SET domain"/>
    <property type="match status" value="1"/>
</dbReference>
<gene>
    <name evidence="2" type="ORF">E4U09_003558</name>
</gene>
<dbReference type="PANTHER" id="PTHR47332:SF2">
    <property type="entry name" value="SET-6"/>
    <property type="match status" value="1"/>
</dbReference>
<dbReference type="SMART" id="SM00317">
    <property type="entry name" value="SET"/>
    <property type="match status" value="1"/>
</dbReference>
<dbReference type="InterPro" id="IPR046341">
    <property type="entry name" value="SET_dom_sf"/>
</dbReference>
<sequence>MMTPVKSSMYALQDVPGKGKGLVATRNIPKGTRILSEKALLSFPGDLHGGEDQLKQIICQKVRALNSDQQDAFLSLHNVHPFKDFAEQYIGIVRTNSLPTQNKPQRSVIFLEACRINHNCENNAVHQWNDNIKRGTLHAMRDIHSGEEITISYVFSLTSRENRQSTFKKYFNFTCSCRLCSLPEDLSHERDRKLEQIVHLDHLGALQPIISPLQTLGYFYSQTRLYIELGREDIGFAEAHEEAASLVIAYGDLARGRAFAEKILPIWTTVAGSDSSRAIYYKTLARDPWRGDRYGFSMRWNTSVDEIPQGLAPDDFENWLWKREPPISLAKPTNPSNRSFFSSVVDLPYNTHNRSPNVRHSCFLPVLSMGGMVWYDPSHHTTPCLMV</sequence>
<dbReference type="EMBL" id="SRRH01000287">
    <property type="protein sequence ID" value="KAG6292100.1"/>
    <property type="molecule type" value="Genomic_DNA"/>
</dbReference>
<keyword evidence="3" id="KW-1185">Reference proteome</keyword>
<dbReference type="Proteomes" id="UP000707071">
    <property type="component" value="Unassembled WGS sequence"/>
</dbReference>
<accession>A0A9P7QGW6</accession>
<dbReference type="CDD" id="cd20071">
    <property type="entry name" value="SET_SMYD"/>
    <property type="match status" value="1"/>
</dbReference>
<evidence type="ECO:0000313" key="3">
    <source>
        <dbReference type="Proteomes" id="UP000707071"/>
    </source>
</evidence>
<feature type="domain" description="SET" evidence="1">
    <location>
        <begin position="3"/>
        <end position="154"/>
    </location>
</feature>
<protein>
    <recommendedName>
        <fullName evidence="1">SET domain-containing protein</fullName>
    </recommendedName>
</protein>
<dbReference type="PANTHER" id="PTHR47332">
    <property type="entry name" value="SET DOMAIN-CONTAINING PROTEIN 5"/>
    <property type="match status" value="1"/>
</dbReference>
<proteinExistence type="predicted"/>
<comment type="caution">
    <text evidence="2">The sequence shown here is derived from an EMBL/GenBank/DDBJ whole genome shotgun (WGS) entry which is preliminary data.</text>
</comment>
<name>A0A9P7QGW6_9HYPO</name>
<dbReference type="InterPro" id="IPR053185">
    <property type="entry name" value="SET_domain_protein"/>
</dbReference>
<dbReference type="AlphaFoldDB" id="A0A9P7QGW6"/>
<organism evidence="2 3">
    <name type="scientific">Claviceps aff. purpurea</name>
    <dbReference type="NCBI Taxonomy" id="1967640"/>
    <lineage>
        <taxon>Eukaryota</taxon>
        <taxon>Fungi</taxon>
        <taxon>Dikarya</taxon>
        <taxon>Ascomycota</taxon>
        <taxon>Pezizomycotina</taxon>
        <taxon>Sordariomycetes</taxon>
        <taxon>Hypocreomycetidae</taxon>
        <taxon>Hypocreales</taxon>
        <taxon>Clavicipitaceae</taxon>
        <taxon>Claviceps</taxon>
    </lineage>
</organism>
<reference evidence="2 3" key="1">
    <citation type="journal article" date="2020" name="bioRxiv">
        <title>Whole genome comparisons of ergot fungi reveals the divergence and evolution of species within the genus Claviceps are the result of varying mechanisms driving genome evolution and host range expansion.</title>
        <authorList>
            <person name="Wyka S.A."/>
            <person name="Mondo S.J."/>
            <person name="Liu M."/>
            <person name="Dettman J."/>
            <person name="Nalam V."/>
            <person name="Broders K.D."/>
        </authorList>
    </citation>
    <scope>NUCLEOTIDE SEQUENCE [LARGE SCALE GENOMIC DNA]</scope>
    <source>
        <strain evidence="2 3">Clav52</strain>
    </source>
</reference>
<evidence type="ECO:0000259" key="1">
    <source>
        <dbReference type="PROSITE" id="PS50280"/>
    </source>
</evidence>
<dbReference type="PROSITE" id="PS50280">
    <property type="entry name" value="SET"/>
    <property type="match status" value="1"/>
</dbReference>